<feature type="compositionally biased region" description="Basic and acidic residues" evidence="1">
    <location>
        <begin position="1"/>
        <end position="10"/>
    </location>
</feature>
<dbReference type="AlphaFoldDB" id="A0AAJ4D1A0"/>
<dbReference type="EMBL" id="CP035232">
    <property type="protein sequence ID" value="QAT64245.1"/>
    <property type="molecule type" value="Genomic_DNA"/>
</dbReference>
<dbReference type="InterPro" id="IPR024976">
    <property type="entry name" value="DUF3885"/>
</dbReference>
<dbReference type="Proteomes" id="UP000288675">
    <property type="component" value="Chromosome"/>
</dbReference>
<reference evidence="3 4" key="1">
    <citation type="submission" date="2019-01" db="EMBL/GenBank/DDBJ databases">
        <title>Genome sequence of Bacillus glycinifermentans SRCM103574.</title>
        <authorList>
            <person name="Kong H.-J."/>
            <person name="Jeong S.-Y."/>
            <person name="Jeong D.-Y."/>
        </authorList>
    </citation>
    <scope>NUCLEOTIDE SEQUENCE [LARGE SCALE GENOMIC DNA]</scope>
    <source>
        <strain evidence="3 4">SRCM103574</strain>
    </source>
</reference>
<evidence type="ECO:0000313" key="3">
    <source>
        <dbReference type="EMBL" id="QAT64245.1"/>
    </source>
</evidence>
<feature type="domain" description="DUF3885" evidence="2">
    <location>
        <begin position="19"/>
        <end position="95"/>
    </location>
</feature>
<protein>
    <submittedName>
        <fullName evidence="3">DUF3885 domain-containing protein</fullName>
    </submittedName>
</protein>
<proteinExistence type="predicted"/>
<evidence type="ECO:0000313" key="4">
    <source>
        <dbReference type="Proteomes" id="UP000288675"/>
    </source>
</evidence>
<accession>A0AAJ4D1A0</accession>
<gene>
    <name evidence="3" type="ORF">EQZ20_04440</name>
</gene>
<dbReference type="Pfam" id="PF13021">
    <property type="entry name" value="DUF3885"/>
    <property type="match status" value="1"/>
</dbReference>
<feature type="region of interest" description="Disordered" evidence="1">
    <location>
        <begin position="1"/>
        <end position="20"/>
    </location>
</feature>
<organism evidence="3 4">
    <name type="scientific">Bacillus glycinifermentans</name>
    <dbReference type="NCBI Taxonomy" id="1664069"/>
    <lineage>
        <taxon>Bacteria</taxon>
        <taxon>Bacillati</taxon>
        <taxon>Bacillota</taxon>
        <taxon>Bacilli</taxon>
        <taxon>Bacillales</taxon>
        <taxon>Bacillaceae</taxon>
        <taxon>Bacillus</taxon>
    </lineage>
</organism>
<name>A0AAJ4D1A0_9BACI</name>
<evidence type="ECO:0000256" key="1">
    <source>
        <dbReference type="SAM" id="MobiDB-lite"/>
    </source>
</evidence>
<evidence type="ECO:0000259" key="2">
    <source>
        <dbReference type="Pfam" id="PF13021"/>
    </source>
</evidence>
<sequence length="106" mass="12350">MREAKNDFKEAAASGGQPFLSSLHEGRYPLRQLLSVICAKDFSNPGYDFDIYFLNASRKMVFHLYDDRGCDVIAARKEDLEPLYSRLNEWILDVDRDRIDRLFANK</sequence>